<protein>
    <submittedName>
        <fullName evidence="3">Glycosyltransferase</fullName>
    </submittedName>
</protein>
<dbReference type="InterPro" id="IPR001296">
    <property type="entry name" value="Glyco_trans_1"/>
</dbReference>
<dbReference type="SUPFAM" id="SSF53756">
    <property type="entry name" value="UDP-Glycosyltransferase/glycogen phosphorylase"/>
    <property type="match status" value="3"/>
</dbReference>
<evidence type="ECO:0000313" key="3">
    <source>
        <dbReference type="EMBL" id="KFB10840.1"/>
    </source>
</evidence>
<dbReference type="Pfam" id="PF00534">
    <property type="entry name" value="Glycos_transf_1"/>
    <property type="match status" value="2"/>
</dbReference>
<dbReference type="Proteomes" id="UP000053675">
    <property type="component" value="Unassembled WGS sequence"/>
</dbReference>
<keyword evidence="4" id="KW-1185">Reference proteome</keyword>
<evidence type="ECO:0000256" key="1">
    <source>
        <dbReference type="ARBA" id="ARBA00022679"/>
    </source>
</evidence>
<name>A0A084UD04_9HYPH</name>
<dbReference type="RefSeq" id="WP_036482123.1">
    <property type="nucleotide sequence ID" value="NZ_JMQM01000001.1"/>
</dbReference>
<comment type="caution">
    <text evidence="3">The sequence shown here is derived from an EMBL/GenBank/DDBJ whole genome shotgun (WGS) entry which is preliminary data.</text>
</comment>
<dbReference type="GO" id="GO:0009103">
    <property type="term" value="P:lipopolysaccharide biosynthetic process"/>
    <property type="evidence" value="ECO:0007669"/>
    <property type="project" value="TreeGrafter"/>
</dbReference>
<accession>A0A084UD04</accession>
<feature type="domain" description="Glycosyl transferase family 1" evidence="2">
    <location>
        <begin position="221"/>
        <end position="383"/>
    </location>
</feature>
<sequence length="1248" mass="140960">MRIVIDLQSAQSSGSRNRGIGNYSLSLTKALIENGDEHDFHIVLNGSFTEAAIYLRNYFSELLPKENVHTWHPVAPAAYVDNSNDLNRHFSELTRETFINSLKPDILLITSFFEGFHDDSCITIGKLGKTYPVAVVVYDFIPLIYKNDYLANRKFRDWYTEKLGLLQEADLFLAISNSSRQEAVEIAALPPERCVTVSTDASDVFRPVPTSAKAVQETLRKYGINKKFVLYTGGIDFRKNVNGLIAAYSKLTSPVQDEHCLVLVCAVRPEDRSVLEAYATRHGVREGDIIITGFVSDEELNALYSSCSLFVFPSLHEGFGLPALEAMRCDAPVIGSNTSSLPEVIGMKEALFDPRDLNSMRSIIEKALTDHDFRKALIDNSRAQAKLFSWDRTAQATLDVFSGCTISHVTIDSYARSEEHPKPKLAYVSPFPPEASGIADYSADLVASLSAFYEIDIITPQKDISDLPSLRNIAIKTPDYLLSHPDHYDRILYHFGNSVFHQHMFDMLNRIPGVVVLHDFFLSGIIAHMDSTGFRPSLFAETLYYSHGYTAAKELCEHQDRSEVIYRYPCNLPVLQKSTGIIVHSNSTSLMLDKWYPLKTKRWAEVPLLRTPPLERCGKTSAKRALGFGASDFLVCSFGMIGITKQNLRLLDSWLASNLSIDRSCYLIFVGENDPGGYGAQMLRRIEDSNVADRIIVTGRVSKDVYQGYLNACDLAVQLRTMSRGETSAAVLDCLNHSIPTIVNANGSMADLPTETVFRLSDEFENRALVAGLEELYSNEAARGLLGTKGKELVASEHEPEYCAKLYHTHIERFYAESARDWPGLIDHIEHEERSLSVDEMMHISRAWGKTFPADTRQRQLLIDVSEIVQRDVGTGIQRVVRNILFQFLELATPEFRIEPIYGSPEHGYRYAREFSSRLFGIDNVSLRDEPVDYYNGDIFFGLDYQPHVQIFHESWYKKLQAQGVEVYFTVYDLLCINCPEYFVEGADALFERWLNVVAMGHGAICISEAVANELRNWLGQNFPHRLENFRVEVAHLGAELDRVQEASEASSLQEIAPITNRCKGSTMFLMVGTLEPRKAHSEVLAAFDKLWDEGEDAHLVIVGKVGWKTEQLTQIIKAHPELNKRLHWYDGISDTLLQTLYREADCLIAASKGEGFGLPLIEAARNDVPILARNIPVFREVAGNKATYFNADKPEELFEAFQRWLRQFRCNEHIKPNGMSWLNWRQSAEQFLSALMRNRNGERTNSV</sequence>
<gene>
    <name evidence="3" type="ORF">EL18_01881</name>
</gene>
<reference evidence="3 4" key="1">
    <citation type="submission" date="2014-05" db="EMBL/GenBank/DDBJ databases">
        <title>Draft Genome Sequence of Nitratireductor basaltis Strain UMTGB225, A Marine Bacterium Isolated from Green Barrel Tunicate.</title>
        <authorList>
            <person name="Gan H.Y."/>
        </authorList>
    </citation>
    <scope>NUCLEOTIDE SEQUENCE [LARGE SCALE GENOMIC DNA]</scope>
    <source>
        <strain evidence="3 4">UMTGB225</strain>
    </source>
</reference>
<dbReference type="CDD" id="cd03801">
    <property type="entry name" value="GT4_PimA-like"/>
    <property type="match status" value="1"/>
</dbReference>
<dbReference type="GO" id="GO:0016757">
    <property type="term" value="F:glycosyltransferase activity"/>
    <property type="evidence" value="ECO:0007669"/>
    <property type="project" value="InterPro"/>
</dbReference>
<organism evidence="3 4">
    <name type="scientific">Nitratireductor basaltis</name>
    <dbReference type="NCBI Taxonomy" id="472175"/>
    <lineage>
        <taxon>Bacteria</taxon>
        <taxon>Pseudomonadati</taxon>
        <taxon>Pseudomonadota</taxon>
        <taxon>Alphaproteobacteria</taxon>
        <taxon>Hyphomicrobiales</taxon>
        <taxon>Phyllobacteriaceae</taxon>
        <taxon>Nitratireductor</taxon>
    </lineage>
</organism>
<dbReference type="PANTHER" id="PTHR46401:SF2">
    <property type="entry name" value="GLYCOSYLTRANSFERASE WBBK-RELATED"/>
    <property type="match status" value="1"/>
</dbReference>
<dbReference type="STRING" id="472175.EL18_01881"/>
<feature type="domain" description="Glycosyl transferase family 1" evidence="2">
    <location>
        <begin position="1060"/>
        <end position="1218"/>
    </location>
</feature>
<proteinExistence type="predicted"/>
<keyword evidence="1 3" id="KW-0808">Transferase</keyword>
<dbReference type="CDD" id="cd03809">
    <property type="entry name" value="GT4_MtfB-like"/>
    <property type="match status" value="2"/>
</dbReference>
<evidence type="ECO:0000259" key="2">
    <source>
        <dbReference type="Pfam" id="PF00534"/>
    </source>
</evidence>
<evidence type="ECO:0000313" key="4">
    <source>
        <dbReference type="Proteomes" id="UP000053675"/>
    </source>
</evidence>
<dbReference type="eggNOG" id="COG0438">
    <property type="taxonomic scope" value="Bacteria"/>
</dbReference>
<dbReference type="PATRIC" id="fig|472175.3.peg.1886"/>
<dbReference type="OrthoDB" id="9790710at2"/>
<dbReference type="AlphaFoldDB" id="A0A084UD04"/>
<dbReference type="EMBL" id="JMQM01000001">
    <property type="protein sequence ID" value="KFB10840.1"/>
    <property type="molecule type" value="Genomic_DNA"/>
</dbReference>
<dbReference type="PANTHER" id="PTHR46401">
    <property type="entry name" value="GLYCOSYLTRANSFERASE WBBK-RELATED"/>
    <property type="match status" value="1"/>
</dbReference>
<dbReference type="Gene3D" id="3.40.50.2000">
    <property type="entry name" value="Glycogen Phosphorylase B"/>
    <property type="match status" value="3"/>
</dbReference>